<feature type="region of interest" description="Disordered" evidence="1">
    <location>
        <begin position="201"/>
        <end position="222"/>
    </location>
</feature>
<proteinExistence type="predicted"/>
<dbReference type="SUPFAM" id="SSF53955">
    <property type="entry name" value="Lysozyme-like"/>
    <property type="match status" value="1"/>
</dbReference>
<evidence type="ECO:0000313" key="3">
    <source>
        <dbReference type="EMBL" id="KEC55941.1"/>
    </source>
</evidence>
<evidence type="ECO:0008006" key="5">
    <source>
        <dbReference type="Google" id="ProtNLM"/>
    </source>
</evidence>
<evidence type="ECO:0000256" key="2">
    <source>
        <dbReference type="SAM" id="SignalP"/>
    </source>
</evidence>
<dbReference type="PATRIC" id="fig|1134510.3.peg.223"/>
<accession>A0A067WAK3</accession>
<dbReference type="HOGENOM" id="CLU_076837_1_1_5"/>
<keyword evidence="4" id="KW-1185">Reference proteome</keyword>
<dbReference type="eggNOG" id="COG0741">
    <property type="taxonomic scope" value="Bacteria"/>
</dbReference>
<dbReference type="RefSeq" id="WP_034457852.1">
    <property type="nucleotide sequence ID" value="NZ_CADEAH010000002.1"/>
</dbReference>
<dbReference type="Proteomes" id="UP000027015">
    <property type="component" value="Unassembled WGS sequence"/>
</dbReference>
<keyword evidence="2" id="KW-0732">Signal</keyword>
<evidence type="ECO:0000256" key="1">
    <source>
        <dbReference type="SAM" id="MobiDB-lite"/>
    </source>
</evidence>
<gene>
    <name evidence="3" type="ORF">O9A_00166</name>
</gene>
<feature type="compositionally biased region" description="Low complexity" evidence="1">
    <location>
        <begin position="207"/>
        <end position="222"/>
    </location>
</feature>
<sequence>MTISNFTMFVAACALAIHPTTVSAVVMQESLEHIYARSTNDNPKVLRQSFMFEKTIAIAKRFRQFGCNFDINLRQINVRNLEYFDMSFSDFLNPCANLKAIQAVMTHCYECEKSEYSSKKTMLQSVLSLYNTESFKNASGAAYVRKIASHIGAQVSTPLSKKPQESVELDTEQPEQTMKIGILPPFSENLEDVFTHKTSSVRDAFTTEDSSSTTEDSSSFVR</sequence>
<dbReference type="InterPro" id="IPR023346">
    <property type="entry name" value="Lysozyme-like_dom_sf"/>
</dbReference>
<name>A0A067WAK3_9HYPH</name>
<dbReference type="EMBL" id="AHPL01000003">
    <property type="protein sequence ID" value="KEC55941.1"/>
    <property type="molecule type" value="Genomic_DNA"/>
</dbReference>
<reference evidence="3 4" key="1">
    <citation type="submission" date="2012-04" db="EMBL/GenBank/DDBJ databases">
        <title>The Genome Sequence of Bartonella koehlerae C-29.</title>
        <authorList>
            <consortium name="The Broad Institute Genome Sequencing Platform"/>
            <consortium name="The Broad Institute Genome Sequencing Center for Infectious Disease"/>
            <person name="Feldgarden M."/>
            <person name="Kirby J."/>
            <person name="Kosoy M."/>
            <person name="Birtles R."/>
            <person name="Probert W.S."/>
            <person name="Chiaraviglio L."/>
            <person name="Walker B."/>
            <person name="Young S.K."/>
            <person name="Zeng Q."/>
            <person name="Gargeya S."/>
            <person name="Fitzgerald M."/>
            <person name="Haas B."/>
            <person name="Abouelleil A."/>
            <person name="Alvarado L."/>
            <person name="Arachchi H.M."/>
            <person name="Berlin A.M."/>
            <person name="Chapman S.B."/>
            <person name="Goldberg J."/>
            <person name="Griggs A."/>
            <person name="Gujja S."/>
            <person name="Hansen M."/>
            <person name="Howarth C."/>
            <person name="Imamovic A."/>
            <person name="Larimer J."/>
            <person name="McCowen C."/>
            <person name="Montmayeur A."/>
            <person name="Murphy C."/>
            <person name="Neiman D."/>
            <person name="Pearson M."/>
            <person name="Priest M."/>
            <person name="Roberts A."/>
            <person name="Saif S."/>
            <person name="Shea T."/>
            <person name="Sisk P."/>
            <person name="Sykes S."/>
            <person name="Wortman J."/>
            <person name="Nusbaum C."/>
            <person name="Birren B."/>
        </authorList>
    </citation>
    <scope>NUCLEOTIDE SEQUENCE [LARGE SCALE GENOMIC DNA]</scope>
    <source>
        <strain evidence="3 4">C-29</strain>
    </source>
</reference>
<dbReference type="AlphaFoldDB" id="A0A067WAK3"/>
<comment type="caution">
    <text evidence="3">The sequence shown here is derived from an EMBL/GenBank/DDBJ whole genome shotgun (WGS) entry which is preliminary data.</text>
</comment>
<protein>
    <recommendedName>
        <fullName evidence="5">Transglycosylase SLT domain-containing protein</fullName>
    </recommendedName>
</protein>
<feature type="signal peptide" evidence="2">
    <location>
        <begin position="1"/>
        <end position="24"/>
    </location>
</feature>
<organism evidence="3 4">
    <name type="scientific">Bartonella koehlerae C-29</name>
    <dbReference type="NCBI Taxonomy" id="1134510"/>
    <lineage>
        <taxon>Bacteria</taxon>
        <taxon>Pseudomonadati</taxon>
        <taxon>Pseudomonadota</taxon>
        <taxon>Alphaproteobacteria</taxon>
        <taxon>Hyphomicrobiales</taxon>
        <taxon>Bartonellaceae</taxon>
        <taxon>Bartonella</taxon>
    </lineage>
</organism>
<dbReference type="STRING" id="1134510.O9A_00166"/>
<dbReference type="OrthoDB" id="8277605at2"/>
<evidence type="ECO:0000313" key="4">
    <source>
        <dbReference type="Proteomes" id="UP000027015"/>
    </source>
</evidence>
<feature type="chain" id="PRO_5001647740" description="Transglycosylase SLT domain-containing protein" evidence="2">
    <location>
        <begin position="25"/>
        <end position="222"/>
    </location>
</feature>